<keyword evidence="2" id="KW-1185">Reference proteome</keyword>
<evidence type="ECO:0000313" key="1">
    <source>
        <dbReference type="EMBL" id="KAF0319007.1"/>
    </source>
</evidence>
<dbReference type="InterPro" id="IPR022198">
    <property type="entry name" value="DUF3723"/>
</dbReference>
<gene>
    <name evidence="1" type="ORF">GQ607_013816</name>
</gene>
<accession>A0A8H3W6D3</accession>
<dbReference type="EMBL" id="WOWK01000102">
    <property type="protein sequence ID" value="KAF0319007.1"/>
    <property type="molecule type" value="Genomic_DNA"/>
</dbReference>
<reference evidence="1 2" key="1">
    <citation type="submission" date="2019-12" db="EMBL/GenBank/DDBJ databases">
        <title>A genome sequence resource for the geographically widespread anthracnose pathogen Colletotrichum asianum.</title>
        <authorList>
            <person name="Meng Y."/>
        </authorList>
    </citation>
    <scope>NUCLEOTIDE SEQUENCE [LARGE SCALE GENOMIC DNA]</scope>
    <source>
        <strain evidence="1 2">ICMP 18580</strain>
    </source>
</reference>
<dbReference type="AlphaFoldDB" id="A0A8H3W6D3"/>
<proteinExistence type="predicted"/>
<dbReference type="OrthoDB" id="4820741at2759"/>
<comment type="caution">
    <text evidence="1">The sequence shown here is derived from an EMBL/GenBank/DDBJ whole genome shotgun (WGS) entry which is preliminary data.</text>
</comment>
<protein>
    <submittedName>
        <fullName evidence="1">Uncharacterized protein</fullName>
    </submittedName>
</protein>
<dbReference type="Proteomes" id="UP000434172">
    <property type="component" value="Unassembled WGS sequence"/>
</dbReference>
<dbReference type="Pfam" id="PF12520">
    <property type="entry name" value="DUF3723"/>
    <property type="match status" value="1"/>
</dbReference>
<name>A0A8H3W6D3_9PEZI</name>
<organism evidence="1 2">
    <name type="scientific">Colletotrichum asianum</name>
    <dbReference type="NCBI Taxonomy" id="702518"/>
    <lineage>
        <taxon>Eukaryota</taxon>
        <taxon>Fungi</taxon>
        <taxon>Dikarya</taxon>
        <taxon>Ascomycota</taxon>
        <taxon>Pezizomycotina</taxon>
        <taxon>Sordariomycetes</taxon>
        <taxon>Hypocreomycetidae</taxon>
        <taxon>Glomerellales</taxon>
        <taxon>Glomerellaceae</taxon>
        <taxon>Colletotrichum</taxon>
        <taxon>Colletotrichum gloeosporioides species complex</taxon>
    </lineage>
</organism>
<evidence type="ECO:0000313" key="2">
    <source>
        <dbReference type="Proteomes" id="UP000434172"/>
    </source>
</evidence>
<sequence length="424" mass="49244">MIRLVGIVEVALDRLRILELGQRIYDPDRCDYLASVFGGHQIDSERTNNQIDGIILEESLQEILLGLRLPEERLEATLSDGPYPQVYKHDVYYIQGRHRIEAAKRSGDVLTWVVRLHVTDSWPNFIRNETGFIQSQTDWYSHEKEWSDGDIYVKLRESQVSCDEDIERQFNVRLGPMKRKSMADIEARPEIQTALDRFKDFPGLLQGLRLGMMYKYLSWHHLDAEVTKYMRHIEQVYVALTDGVEYVQRSMDINTIRTLEGRLPTSTADRQFIQRGFRSGRLFSMVTDEHWRARIECNVLNMPVLIPSLRSFHEYMKILSTAAQIVKIHLLSDHAHEKGTLQQQLRESWDPSARLVIEISEGQFQYGTGPSSFEMAYIQLMLAAIRQFPYLQHTDSPRVSSGKALSTFQKGDYHQTKKLTFSAK</sequence>